<dbReference type="InterPro" id="IPR033178">
    <property type="entry name" value="PSD_type1_pro"/>
</dbReference>
<evidence type="ECO:0000256" key="9">
    <source>
        <dbReference type="ARBA" id="ARBA00023239"/>
    </source>
</evidence>
<evidence type="ECO:0000256" key="8">
    <source>
        <dbReference type="ARBA" id="ARBA00023209"/>
    </source>
</evidence>
<comment type="subcellular location">
    <subcellularLocation>
        <location evidence="12">Cell membrane</location>
        <topology evidence="12">Peripheral membrane protein</topology>
    </subcellularLocation>
</comment>
<protein>
    <recommendedName>
        <fullName evidence="12">Phosphatidylserine decarboxylase proenzyme</fullName>
        <ecNumber evidence="12">4.1.1.65</ecNumber>
    </recommendedName>
    <component>
        <recommendedName>
            <fullName evidence="12">Phosphatidylserine decarboxylase alpha chain</fullName>
        </recommendedName>
    </component>
    <component>
        <recommendedName>
            <fullName evidence="12">Phosphatidylserine decarboxylase beta chain</fullName>
        </recommendedName>
    </component>
</protein>
<keyword evidence="3 12" id="KW-0444">Lipid biosynthesis</keyword>
<dbReference type="GO" id="GO:0005886">
    <property type="term" value="C:plasma membrane"/>
    <property type="evidence" value="ECO:0007669"/>
    <property type="project" value="UniProtKB-SubCell"/>
</dbReference>
<comment type="cofactor">
    <cofactor evidence="12">
        <name>pyruvate</name>
        <dbReference type="ChEBI" id="CHEBI:15361"/>
    </cofactor>
    <text evidence="12">Binds 1 pyruvoyl group covalently per subunit.</text>
</comment>
<feature type="chain" id="PRO_5023507758" description="Phosphatidylserine decarboxylase beta chain" evidence="12">
    <location>
        <begin position="1"/>
        <end position="252"/>
    </location>
</feature>
<organism evidence="13 14">
    <name type="scientific">Candidatus Tenderia electrophaga</name>
    <dbReference type="NCBI Taxonomy" id="1748243"/>
    <lineage>
        <taxon>Bacteria</taxon>
        <taxon>Pseudomonadati</taxon>
        <taxon>Pseudomonadota</taxon>
        <taxon>Gammaproteobacteria</taxon>
        <taxon>Candidatus Tenderiales</taxon>
        <taxon>Candidatus Tenderiaceae</taxon>
        <taxon>Candidatus Tenderia</taxon>
    </lineage>
</organism>
<name>A0A0S2TFN2_9GAMM</name>
<comment type="pathway">
    <text evidence="1">Lipid metabolism.</text>
</comment>
<evidence type="ECO:0000313" key="13">
    <source>
        <dbReference type="EMBL" id="ALP53964.1"/>
    </source>
</evidence>
<dbReference type="InterPro" id="IPR033177">
    <property type="entry name" value="PSD-B"/>
</dbReference>
<evidence type="ECO:0000256" key="11">
    <source>
        <dbReference type="ARBA" id="ARBA00023317"/>
    </source>
</evidence>
<dbReference type="PANTHER" id="PTHR10067">
    <property type="entry name" value="PHOSPHATIDYLSERINE DECARBOXYLASE"/>
    <property type="match status" value="1"/>
</dbReference>
<dbReference type="PANTHER" id="PTHR10067:SF6">
    <property type="entry name" value="PHOSPHATIDYLSERINE DECARBOXYLASE PROENZYME, MITOCHONDRIAL"/>
    <property type="match status" value="1"/>
</dbReference>
<dbReference type="NCBIfam" id="TIGR00163">
    <property type="entry name" value="PS_decarb"/>
    <property type="match status" value="1"/>
</dbReference>
<dbReference type="STRING" id="1748243.Tel_12915"/>
<keyword evidence="5 12" id="KW-0443">Lipid metabolism</keyword>
<evidence type="ECO:0000313" key="14">
    <source>
        <dbReference type="Proteomes" id="UP000055136"/>
    </source>
</evidence>
<dbReference type="Proteomes" id="UP000055136">
    <property type="component" value="Chromosome"/>
</dbReference>
<keyword evidence="6 12" id="KW-0472">Membrane</keyword>
<dbReference type="InterPro" id="IPR003817">
    <property type="entry name" value="PS_Dcarbxylase"/>
</dbReference>
<feature type="active site" description="Schiff-base intermediate with substrate; via pyruvic acid; for decarboxylase activity" evidence="12">
    <location>
        <position position="253"/>
    </location>
</feature>
<reference evidence="13" key="1">
    <citation type="submission" date="2015-10" db="EMBL/GenBank/DDBJ databases">
        <title>Description of Candidatus Tenderia electrophaga gen. nov, sp. nov., an Uncultivated Electroautotroph from a Biocathode Enrichment.</title>
        <authorList>
            <person name="Eddie B.J."/>
            <person name="Malanoski A.P."/>
            <person name="Wang Z."/>
            <person name="Hall R.J."/>
            <person name="Oh S.D."/>
            <person name="Heiner C."/>
            <person name="Lin B."/>
            <person name="Strycharz-Glaven S.M."/>
        </authorList>
    </citation>
    <scope>NUCLEOTIDE SEQUENCE [LARGE SCALE GENOMIC DNA]</scope>
    <source>
        <strain evidence="13">NRL1</strain>
    </source>
</reference>
<evidence type="ECO:0000256" key="5">
    <source>
        <dbReference type="ARBA" id="ARBA00023098"/>
    </source>
</evidence>
<feature type="chain" id="PRO_5023507759" description="Phosphatidylserine decarboxylase alpha chain" evidence="12">
    <location>
        <begin position="253"/>
        <end position="288"/>
    </location>
</feature>
<dbReference type="EC" id="4.1.1.65" evidence="12"/>
<dbReference type="Pfam" id="PF02666">
    <property type="entry name" value="PS_Dcarbxylase"/>
    <property type="match status" value="1"/>
</dbReference>
<keyword evidence="11 12" id="KW-0670">Pyruvate</keyword>
<comment type="function">
    <text evidence="12">Catalyzes the formation of phosphatidylethanolamine (PtdEtn) from phosphatidylserine (PtdSer).</text>
</comment>
<evidence type="ECO:0000256" key="6">
    <source>
        <dbReference type="ARBA" id="ARBA00023136"/>
    </source>
</evidence>
<dbReference type="UniPathway" id="UPA00558">
    <property type="reaction ID" value="UER00616"/>
</dbReference>
<gene>
    <name evidence="12" type="primary">psd</name>
    <name evidence="13" type="ORF">Tel_12915</name>
</gene>
<evidence type="ECO:0000256" key="7">
    <source>
        <dbReference type="ARBA" id="ARBA00023145"/>
    </source>
</evidence>
<keyword evidence="9 12" id="KW-0456">Lyase</keyword>
<evidence type="ECO:0000256" key="2">
    <source>
        <dbReference type="ARBA" id="ARBA00022475"/>
    </source>
</evidence>
<evidence type="ECO:0000256" key="12">
    <source>
        <dbReference type="HAMAP-Rule" id="MF_00662"/>
    </source>
</evidence>
<dbReference type="GO" id="GO:0006646">
    <property type="term" value="P:phosphatidylethanolamine biosynthetic process"/>
    <property type="evidence" value="ECO:0007669"/>
    <property type="project" value="UniProtKB-UniRule"/>
</dbReference>
<keyword evidence="4 12" id="KW-0210">Decarboxylase</keyword>
<keyword evidence="8 12" id="KW-0594">Phospholipid biosynthesis</keyword>
<sequence>MSLSDRLIALIQYPLPHHLLSKLMYLATRIRWRPLKNAMIRFVIKHFNVDMSLAQRPSPHDYASFNDFFTRALRPEARPIAPAADAIACPVDGTISQVGPIQEGRIFQAKGHDYSLEALVGGLQHLRDCFADGQSATIYLSPRDYHRIHMPLDGVLRETVYLPGRLFSVNAATTRAIPGLFARNERLVTVFDTAQGPMAVILVGAIFVAGIETVWHGDYGDKTFRPFEHHRAPELPPLSLKKGEELGRFNMGSTVILLFPPGTVRWQETLRAEQTVVMGQRLGRIGTP</sequence>
<feature type="active site" description="Charge relay system; for autoendoproteolytic cleavage activity" evidence="12">
    <location>
        <position position="92"/>
    </location>
</feature>
<keyword evidence="14" id="KW-1185">Reference proteome</keyword>
<feature type="site" description="Cleavage (non-hydrolytic); by autocatalysis" evidence="12">
    <location>
        <begin position="252"/>
        <end position="253"/>
    </location>
</feature>
<evidence type="ECO:0000256" key="10">
    <source>
        <dbReference type="ARBA" id="ARBA00023264"/>
    </source>
</evidence>
<keyword evidence="10 12" id="KW-1208">Phospholipid metabolism</keyword>
<keyword evidence="7 12" id="KW-0865">Zymogen</keyword>
<dbReference type="KEGG" id="tee:Tel_12915"/>
<comment type="pathway">
    <text evidence="12">Phospholipid metabolism; phosphatidylethanolamine biosynthesis; phosphatidylethanolamine from CDP-diacylglycerol: step 2/2.</text>
</comment>
<dbReference type="GO" id="GO:0004609">
    <property type="term" value="F:phosphatidylserine decarboxylase activity"/>
    <property type="evidence" value="ECO:0007669"/>
    <property type="project" value="UniProtKB-UniRule"/>
</dbReference>
<comment type="similarity">
    <text evidence="12">Belongs to the phosphatidylserine decarboxylase family. PSD-B subfamily. Prokaryotic type I sub-subfamily.</text>
</comment>
<comment type="PTM">
    <text evidence="12">Is synthesized initially as an inactive proenzyme. Formation of the active enzyme involves a self-maturation process in which the active site pyruvoyl group is generated from an internal serine residue via an autocatalytic post-translational modification. Two non-identical subunits are generated from the proenzyme in this reaction, and the pyruvate is formed at the N-terminus of the alpha chain, which is derived from the carboxyl end of the proenzyme. The autoendoproteolytic cleavage occurs by a canonical serine protease mechanism, in which the side chain hydroxyl group of the serine supplies its oxygen atom to form the C-terminus of the beta chain, while the remainder of the serine residue undergoes an oxidative deamination to produce ammonia and the pyruvoyl prosthetic group on the alpha chain. During this reaction, the Ser that is part of the protease active site of the proenzyme becomes the pyruvoyl prosthetic group, which constitutes an essential element of the active site of the mature decarboxylase.</text>
</comment>
<evidence type="ECO:0000256" key="3">
    <source>
        <dbReference type="ARBA" id="ARBA00022516"/>
    </source>
</evidence>
<dbReference type="EMBL" id="CP013099">
    <property type="protein sequence ID" value="ALP53964.1"/>
    <property type="molecule type" value="Genomic_DNA"/>
</dbReference>
<feature type="active site" description="Charge relay system; for autoendoproteolytic cleavage activity" evidence="12">
    <location>
        <position position="253"/>
    </location>
</feature>
<comment type="catalytic activity">
    <reaction evidence="12">
        <text>a 1,2-diacyl-sn-glycero-3-phospho-L-serine + H(+) = a 1,2-diacyl-sn-glycero-3-phosphoethanolamine + CO2</text>
        <dbReference type="Rhea" id="RHEA:20828"/>
        <dbReference type="ChEBI" id="CHEBI:15378"/>
        <dbReference type="ChEBI" id="CHEBI:16526"/>
        <dbReference type="ChEBI" id="CHEBI:57262"/>
        <dbReference type="ChEBI" id="CHEBI:64612"/>
        <dbReference type="EC" id="4.1.1.65"/>
    </reaction>
</comment>
<evidence type="ECO:0000256" key="1">
    <source>
        <dbReference type="ARBA" id="ARBA00005189"/>
    </source>
</evidence>
<keyword evidence="2 12" id="KW-1003">Cell membrane</keyword>
<evidence type="ECO:0000256" key="4">
    <source>
        <dbReference type="ARBA" id="ARBA00022793"/>
    </source>
</evidence>
<proteinExistence type="inferred from homology"/>
<feature type="active site" description="Charge relay system; for autoendoproteolytic cleavage activity" evidence="12">
    <location>
        <position position="149"/>
    </location>
</feature>
<dbReference type="AlphaFoldDB" id="A0A0S2TFN2"/>
<accession>A0A0S2TFN2</accession>
<feature type="modified residue" description="Pyruvic acid (Ser); by autocatalysis" evidence="12">
    <location>
        <position position="253"/>
    </location>
</feature>
<comment type="subunit">
    <text evidence="12">Heterodimer of a large membrane-associated beta subunit and a small pyruvoyl-containing alpha subunit.</text>
</comment>
<dbReference type="HAMAP" id="MF_00662">
    <property type="entry name" value="PS_decarb_PSD_B_type1"/>
    <property type="match status" value="1"/>
</dbReference>